<feature type="transmembrane region" description="Helical" evidence="1">
    <location>
        <begin position="262"/>
        <end position="279"/>
    </location>
</feature>
<comment type="caution">
    <text evidence="3">The sequence shown here is derived from an EMBL/GenBank/DDBJ whole genome shotgun (WGS) entry which is preliminary data.</text>
</comment>
<feature type="transmembrane region" description="Helical" evidence="1">
    <location>
        <begin position="95"/>
        <end position="127"/>
    </location>
</feature>
<feature type="transmembrane region" description="Helical" evidence="1">
    <location>
        <begin position="167"/>
        <end position="187"/>
    </location>
</feature>
<feature type="transmembrane region" description="Helical" evidence="1">
    <location>
        <begin position="286"/>
        <end position="306"/>
    </location>
</feature>
<dbReference type="InterPro" id="IPR010656">
    <property type="entry name" value="DctM"/>
</dbReference>
<feature type="domain" description="TRAP C4-dicarboxylate transport system permease DctM subunit" evidence="2">
    <location>
        <begin position="117"/>
        <end position="311"/>
    </location>
</feature>
<feature type="non-terminal residue" evidence="3">
    <location>
        <position position="1"/>
    </location>
</feature>
<dbReference type="PANTHER" id="PTHR43849">
    <property type="entry name" value="BLL3936 PROTEIN"/>
    <property type="match status" value="1"/>
</dbReference>
<name>X1B2P6_9ZZZZ</name>
<reference evidence="3" key="1">
    <citation type="journal article" date="2014" name="Front. Microbiol.">
        <title>High frequency of phylogenetically diverse reductive dehalogenase-homologous genes in deep subseafloor sedimentary metagenomes.</title>
        <authorList>
            <person name="Kawai M."/>
            <person name="Futagami T."/>
            <person name="Toyoda A."/>
            <person name="Takaki Y."/>
            <person name="Nishi S."/>
            <person name="Hori S."/>
            <person name="Arai W."/>
            <person name="Tsubouchi T."/>
            <person name="Morono Y."/>
            <person name="Uchiyama I."/>
            <person name="Ito T."/>
            <person name="Fujiyama A."/>
            <person name="Inagaki F."/>
            <person name="Takami H."/>
        </authorList>
    </citation>
    <scope>NUCLEOTIDE SEQUENCE</scope>
    <source>
        <strain evidence="3">Expedition CK06-06</strain>
    </source>
</reference>
<protein>
    <recommendedName>
        <fullName evidence="2">TRAP C4-dicarboxylate transport system permease DctM subunit domain-containing protein</fullName>
    </recommendedName>
</protein>
<sequence length="320" mass="34548">AYMAVSALWLLQDFAEHYTNFIIGIVLCSLLLAIRNVLKQGKTGSGRFRSFFEFKLLLLGLTLIVATIVLVYVRLEAVRLETIAPFINNTDIVMGILFIAVLLISSWFFWGGTITVLILAMVLYFFYGHHIPGLLTHQYFDPSFVVSYLTMSMVHGVYWFATIGADKIFLIVVFSGLLVNLGVLSLFSEIGKVLGRFVKGGAAFPSIFGSSMVAMVMGQAVANVALTGTMTIPLMKKGGFRPGAAGAVEAVASTGGQITPPIMGLAAFMMAGILGLPYISIALASVIPAILFYLVIIIGVLTYGYAHDIPGLRVPIDTRT</sequence>
<dbReference type="EMBL" id="BART01010755">
    <property type="protein sequence ID" value="GAG90034.1"/>
    <property type="molecule type" value="Genomic_DNA"/>
</dbReference>
<organism evidence="3">
    <name type="scientific">marine sediment metagenome</name>
    <dbReference type="NCBI Taxonomy" id="412755"/>
    <lineage>
        <taxon>unclassified sequences</taxon>
        <taxon>metagenomes</taxon>
        <taxon>ecological metagenomes</taxon>
    </lineage>
</organism>
<keyword evidence="1" id="KW-0812">Transmembrane</keyword>
<dbReference type="PANTHER" id="PTHR43849:SF2">
    <property type="entry name" value="BLL3936 PROTEIN"/>
    <property type="match status" value="1"/>
</dbReference>
<gene>
    <name evidence="3" type="ORF">S01H4_23241</name>
</gene>
<proteinExistence type="predicted"/>
<evidence type="ECO:0000313" key="3">
    <source>
        <dbReference type="EMBL" id="GAG90034.1"/>
    </source>
</evidence>
<feature type="non-terminal residue" evidence="3">
    <location>
        <position position="320"/>
    </location>
</feature>
<feature type="transmembrane region" description="Helical" evidence="1">
    <location>
        <begin position="18"/>
        <end position="35"/>
    </location>
</feature>
<feature type="transmembrane region" description="Helical" evidence="1">
    <location>
        <begin position="139"/>
        <end position="161"/>
    </location>
</feature>
<feature type="transmembrane region" description="Helical" evidence="1">
    <location>
        <begin position="207"/>
        <end position="226"/>
    </location>
</feature>
<dbReference type="Pfam" id="PF06808">
    <property type="entry name" value="DctM"/>
    <property type="match status" value="1"/>
</dbReference>
<keyword evidence="1" id="KW-0472">Membrane</keyword>
<accession>X1B2P6</accession>
<dbReference type="AlphaFoldDB" id="X1B2P6"/>
<evidence type="ECO:0000256" key="1">
    <source>
        <dbReference type="SAM" id="Phobius"/>
    </source>
</evidence>
<keyword evidence="1" id="KW-1133">Transmembrane helix</keyword>
<evidence type="ECO:0000259" key="2">
    <source>
        <dbReference type="Pfam" id="PF06808"/>
    </source>
</evidence>
<feature type="transmembrane region" description="Helical" evidence="1">
    <location>
        <begin position="56"/>
        <end position="75"/>
    </location>
</feature>